<keyword evidence="2" id="KW-1133">Transmembrane helix</keyword>
<feature type="transmembrane region" description="Helical" evidence="2">
    <location>
        <begin position="134"/>
        <end position="153"/>
    </location>
</feature>
<evidence type="ECO:0000313" key="3">
    <source>
        <dbReference type="EMBL" id="ELR23396.1"/>
    </source>
</evidence>
<keyword evidence="2" id="KW-0812">Transmembrane</keyword>
<accession>L8HG22</accession>
<feature type="transmembrane region" description="Helical" evidence="2">
    <location>
        <begin position="455"/>
        <end position="473"/>
    </location>
</feature>
<keyword evidence="4" id="KW-1185">Reference proteome</keyword>
<feature type="transmembrane region" description="Helical" evidence="2">
    <location>
        <begin position="96"/>
        <end position="114"/>
    </location>
</feature>
<dbReference type="AlphaFoldDB" id="L8HG22"/>
<organism evidence="3 4">
    <name type="scientific">Acanthamoeba castellanii (strain ATCC 30010 / Neff)</name>
    <dbReference type="NCBI Taxonomy" id="1257118"/>
    <lineage>
        <taxon>Eukaryota</taxon>
        <taxon>Amoebozoa</taxon>
        <taxon>Discosea</taxon>
        <taxon>Longamoebia</taxon>
        <taxon>Centramoebida</taxon>
        <taxon>Acanthamoebidae</taxon>
        <taxon>Acanthamoeba</taxon>
    </lineage>
</organism>
<evidence type="ECO:0000313" key="4">
    <source>
        <dbReference type="Proteomes" id="UP000011083"/>
    </source>
</evidence>
<evidence type="ECO:0000256" key="2">
    <source>
        <dbReference type="SAM" id="Phobius"/>
    </source>
</evidence>
<dbReference type="KEGG" id="acan:ACA1_069810"/>
<protein>
    <submittedName>
        <fullName evidence="3">Uncharacterized protein</fullName>
    </submittedName>
</protein>
<proteinExistence type="predicted"/>
<dbReference type="Proteomes" id="UP000011083">
    <property type="component" value="Unassembled WGS sequence"/>
</dbReference>
<feature type="region of interest" description="Disordered" evidence="1">
    <location>
        <begin position="170"/>
        <end position="189"/>
    </location>
</feature>
<dbReference type="EMBL" id="KB007857">
    <property type="protein sequence ID" value="ELR23396.1"/>
    <property type="molecule type" value="Genomic_DNA"/>
</dbReference>
<feature type="compositionally biased region" description="Low complexity" evidence="1">
    <location>
        <begin position="177"/>
        <end position="187"/>
    </location>
</feature>
<name>L8HG22_ACACF</name>
<feature type="transmembrane region" description="Helical" evidence="2">
    <location>
        <begin position="485"/>
        <end position="504"/>
    </location>
</feature>
<reference evidence="3 4" key="1">
    <citation type="journal article" date="2013" name="Genome Biol.">
        <title>Genome of Acanthamoeba castellanii highlights extensive lateral gene transfer and early evolution of tyrosine kinase signaling.</title>
        <authorList>
            <person name="Clarke M."/>
            <person name="Lohan A.J."/>
            <person name="Liu B."/>
            <person name="Lagkouvardos I."/>
            <person name="Roy S."/>
            <person name="Zafar N."/>
            <person name="Bertelli C."/>
            <person name="Schilde C."/>
            <person name="Kianianmomeni A."/>
            <person name="Burglin T.R."/>
            <person name="Frech C."/>
            <person name="Turcotte B."/>
            <person name="Kopec K.O."/>
            <person name="Synnott J.M."/>
            <person name="Choo C."/>
            <person name="Paponov I."/>
            <person name="Finkler A."/>
            <person name="Soon Heng Tan C."/>
            <person name="Hutchins A.P."/>
            <person name="Weinmeier T."/>
            <person name="Rattei T."/>
            <person name="Chu J.S."/>
            <person name="Gimenez G."/>
            <person name="Irimia M."/>
            <person name="Rigden D.J."/>
            <person name="Fitzpatrick D.A."/>
            <person name="Lorenzo-Morales J."/>
            <person name="Bateman A."/>
            <person name="Chiu C.H."/>
            <person name="Tang P."/>
            <person name="Hegemann P."/>
            <person name="Fromm H."/>
            <person name="Raoult D."/>
            <person name="Greub G."/>
            <person name="Miranda-Saavedra D."/>
            <person name="Chen N."/>
            <person name="Nash P."/>
            <person name="Ginger M.L."/>
            <person name="Horn M."/>
            <person name="Schaap P."/>
            <person name="Caler L."/>
            <person name="Loftus B."/>
        </authorList>
    </citation>
    <scope>NUCLEOTIDE SEQUENCE [LARGE SCALE GENOMIC DNA]</scope>
    <source>
        <strain evidence="3 4">Neff</strain>
    </source>
</reference>
<gene>
    <name evidence="3" type="ORF">ACA1_069810</name>
</gene>
<feature type="region of interest" description="Disordered" evidence="1">
    <location>
        <begin position="761"/>
        <end position="785"/>
    </location>
</feature>
<dbReference type="VEuPathDB" id="AmoebaDB:ACA1_069810"/>
<feature type="transmembrane region" description="Helical" evidence="2">
    <location>
        <begin position="54"/>
        <end position="75"/>
    </location>
</feature>
<sequence>MARSLYLRLALALAAAVPTSLLYLSTVIDLPFHLLTTAGGGYGDEVATVVVDDVLYVACAVYAMAGLMAWTWLAGNRALARHFFTLPRLASLGRPLTVFFLALLPAVLVAAQVVQDAGRYHALVVDHEVSLEALLFVWFGVALQVQLYAFELGQDRQRYTRKLYFLYTPTPTPTPTPSSSASTTTAPGDTAAMVGDEAAEENMAKKKAYELSMDPTYAGFTKSVMSINDFNANAFVREGAIAVIFVVDPFAFPQGVGHDEMTLWLSEEATLRVSESADVGPRKNIVYTPEGTRRIAFLRVKFSVYAVLPQNAATLPPPPADIPRYIDEWLSQFGASRLLPLCVGESDEEFRRWQTELGHTIGGAVVNPNAKSPLVRKRINEPYMGWFDFLRWLDTCSDPQCARYHRYEVEKLRERPSSLVPRFVDYVWWFLAASHGPRQLERRYEIFSGRFNRRLASTSLATIAACLAVFLPLRLHYYPAINQVAFFAAFTGVGCLLYVAWAVVAERLHRHGAAAAVGAGGAKGTEEKGLRVEGLTVPTTDDGAALLPHSDRVGLNDVSQASPSGGTVLPAKYHFHTNVAHYHQEVRDKGEGHHTDGDTEMDPASAVANPYSPLPDSAPLLRVPYTCPLFDIVKGLDDPTYLFGGEGDLLFDEDYEQNDVMLPPVFGGEKDRVRWQPEGKDEDYAVHFGSSKAKETSPGQLSDELLIVNPTFEFQAETTVPYFCIWTEEFLHKHLKGEPIVMVTMPGTGLPLPYQLSSAKERAERQLEASGSSGAGALVDARTDEDRQDEERAAALMRLFASFKPGLPIPRELLDHDTALVQKLIQSEIVVSEGYWRKRAAYFKQQNERARHELRTVGYTILRNLLPKRHLHFLRRYYRRLFQALGGQPAADKYQMQKTQWNDEPSSRFINHYLTGMMHDLVQEPVLHPGLALSIWILKGHGFPLHRDSVPPFDLTLDFVLDHVGPQPRPVTFIRRRRGALGSLLPGVEEMTLSLSVGEAVLFRGSEMPHFGGDLGEGNYHNVLLWTWSYVRD</sequence>
<dbReference type="GeneID" id="14924370"/>
<evidence type="ECO:0000256" key="1">
    <source>
        <dbReference type="SAM" id="MobiDB-lite"/>
    </source>
</evidence>
<keyword evidence="2" id="KW-0472">Membrane</keyword>
<dbReference type="RefSeq" id="XP_004352924.1">
    <property type="nucleotide sequence ID" value="XM_004352872.1"/>
</dbReference>